<evidence type="ECO:0000256" key="1">
    <source>
        <dbReference type="ARBA" id="ARBA00023242"/>
    </source>
</evidence>
<proteinExistence type="predicted"/>
<feature type="region of interest" description="Disordered" evidence="2">
    <location>
        <begin position="54"/>
        <end position="73"/>
    </location>
</feature>
<dbReference type="InterPro" id="IPR001138">
    <property type="entry name" value="Zn2Cys6_DnaBD"/>
</dbReference>
<feature type="compositionally biased region" description="Low complexity" evidence="2">
    <location>
        <begin position="54"/>
        <end position="64"/>
    </location>
</feature>
<evidence type="ECO:0000313" key="5">
    <source>
        <dbReference type="Proteomes" id="UP001172155"/>
    </source>
</evidence>
<dbReference type="Pfam" id="PF00172">
    <property type="entry name" value="Zn_clus"/>
    <property type="match status" value="1"/>
</dbReference>
<feature type="domain" description="Zn(2)-C6 fungal-type" evidence="3">
    <location>
        <begin position="18"/>
        <end position="48"/>
    </location>
</feature>
<dbReference type="InterPro" id="IPR036864">
    <property type="entry name" value="Zn2-C6_fun-type_DNA-bd_sf"/>
</dbReference>
<dbReference type="Gene3D" id="4.10.240.10">
    <property type="entry name" value="Zn(2)-C6 fungal-type DNA-binding domain"/>
    <property type="match status" value="1"/>
</dbReference>
<dbReference type="AlphaFoldDB" id="A0AA40KCI1"/>
<gene>
    <name evidence="4" type="ORF">B0T18DRAFT_453036</name>
</gene>
<dbReference type="PANTHER" id="PTHR47784:SF4">
    <property type="entry name" value="ZN(II)2CYS6 TRANSCRIPTION FACTOR (EUROFUNG)"/>
    <property type="match status" value="1"/>
</dbReference>
<name>A0AA40KCI1_9PEZI</name>
<dbReference type="Proteomes" id="UP001172155">
    <property type="component" value="Unassembled WGS sequence"/>
</dbReference>
<protein>
    <recommendedName>
        <fullName evidence="3">Zn(2)-C6 fungal-type domain-containing protein</fullName>
    </recommendedName>
</protein>
<dbReference type="CDD" id="cd00067">
    <property type="entry name" value="GAL4"/>
    <property type="match status" value="1"/>
</dbReference>
<dbReference type="GO" id="GO:0001228">
    <property type="term" value="F:DNA-binding transcription activator activity, RNA polymerase II-specific"/>
    <property type="evidence" value="ECO:0007669"/>
    <property type="project" value="TreeGrafter"/>
</dbReference>
<keyword evidence="1" id="KW-0539">Nucleus</keyword>
<keyword evidence="5" id="KW-1185">Reference proteome</keyword>
<dbReference type="PROSITE" id="PS50048">
    <property type="entry name" value="ZN2_CY6_FUNGAL_2"/>
    <property type="match status" value="1"/>
</dbReference>
<evidence type="ECO:0000256" key="2">
    <source>
        <dbReference type="SAM" id="MobiDB-lite"/>
    </source>
</evidence>
<dbReference type="GO" id="GO:0008270">
    <property type="term" value="F:zinc ion binding"/>
    <property type="evidence" value="ECO:0007669"/>
    <property type="project" value="InterPro"/>
</dbReference>
<dbReference type="PROSITE" id="PS00463">
    <property type="entry name" value="ZN2_CY6_FUNGAL_1"/>
    <property type="match status" value="1"/>
</dbReference>
<reference evidence="4" key="1">
    <citation type="submission" date="2023-06" db="EMBL/GenBank/DDBJ databases">
        <title>Genome-scale phylogeny and comparative genomics of the fungal order Sordariales.</title>
        <authorList>
            <consortium name="Lawrence Berkeley National Laboratory"/>
            <person name="Hensen N."/>
            <person name="Bonometti L."/>
            <person name="Westerberg I."/>
            <person name="Brannstrom I.O."/>
            <person name="Guillou S."/>
            <person name="Cros-Aarteil S."/>
            <person name="Calhoun S."/>
            <person name="Haridas S."/>
            <person name="Kuo A."/>
            <person name="Mondo S."/>
            <person name="Pangilinan J."/>
            <person name="Riley R."/>
            <person name="LaButti K."/>
            <person name="Andreopoulos B."/>
            <person name="Lipzen A."/>
            <person name="Chen C."/>
            <person name="Yanf M."/>
            <person name="Daum C."/>
            <person name="Ng V."/>
            <person name="Clum A."/>
            <person name="Steindorff A."/>
            <person name="Ohm R."/>
            <person name="Martin F."/>
            <person name="Silar P."/>
            <person name="Natvig D."/>
            <person name="Lalanne C."/>
            <person name="Gautier V."/>
            <person name="Ament-velasquez S.L."/>
            <person name="Kruys A."/>
            <person name="Hutchinson M.I."/>
            <person name="Powell A.J."/>
            <person name="Barry K."/>
            <person name="Miller A.N."/>
            <person name="Grigoriev I.V."/>
            <person name="Debuchy R."/>
            <person name="Gladieux P."/>
            <person name="Thoren M.H."/>
            <person name="Johannesson H."/>
        </authorList>
    </citation>
    <scope>NUCLEOTIDE SEQUENCE</scope>
    <source>
        <strain evidence="4">SMH3187-1</strain>
    </source>
</reference>
<evidence type="ECO:0000259" key="3">
    <source>
        <dbReference type="PROSITE" id="PS50048"/>
    </source>
</evidence>
<evidence type="ECO:0000313" key="4">
    <source>
        <dbReference type="EMBL" id="KAK0753737.1"/>
    </source>
</evidence>
<dbReference type="SMART" id="SM00066">
    <property type="entry name" value="GAL4"/>
    <property type="match status" value="1"/>
</dbReference>
<comment type="caution">
    <text evidence="4">The sequence shown here is derived from an EMBL/GenBank/DDBJ whole genome shotgun (WGS) entry which is preliminary data.</text>
</comment>
<accession>A0AA40KCI1</accession>
<organism evidence="4 5">
    <name type="scientific">Schizothecium vesticola</name>
    <dbReference type="NCBI Taxonomy" id="314040"/>
    <lineage>
        <taxon>Eukaryota</taxon>
        <taxon>Fungi</taxon>
        <taxon>Dikarya</taxon>
        <taxon>Ascomycota</taxon>
        <taxon>Pezizomycotina</taxon>
        <taxon>Sordariomycetes</taxon>
        <taxon>Sordariomycetidae</taxon>
        <taxon>Sordariales</taxon>
        <taxon>Schizotheciaceae</taxon>
        <taxon>Schizothecium</taxon>
    </lineage>
</organism>
<dbReference type="PANTHER" id="PTHR47784">
    <property type="entry name" value="STEROL UPTAKE CONTROL PROTEIN 2"/>
    <property type="match status" value="1"/>
</dbReference>
<dbReference type="EMBL" id="JAUKUD010000001">
    <property type="protein sequence ID" value="KAK0753737.1"/>
    <property type="molecule type" value="Genomic_DNA"/>
</dbReference>
<dbReference type="InterPro" id="IPR053157">
    <property type="entry name" value="Sterol_Uptake_Regulator"/>
</dbReference>
<dbReference type="SUPFAM" id="SSF57701">
    <property type="entry name" value="Zn2/Cys6 DNA-binding domain"/>
    <property type="match status" value="1"/>
</dbReference>
<sequence>MTYSDRMTRRSHRKSRVGCVQCKQRHVKCDEAYPVCRLCANSDRECSFSAASAPSPSSVLTPGPDLSPPPTTPSALDAPLNLHHIDLLLHLHSISAICNLSVGVGNRLSNLLFALQTGLSAPYLLHQLLALSARHLAALHPSKSPTYLHLATTLQTRAISLFNATALTAIDRSNCVAVLLFSSVLGHHLLADTLTRRDHASLDGFLAHYVQAMEVNRGVYVVSMASWPLLMTTEVGPTIAASAEFTRREGRGGHCDVLRELFGRAMGLTDVEREVCVRAVRHLQVGFDAVEEVDREDEYRFQMILSWTMLAPKELGGLLVGKRPEVLVMLGYYALLLDLGRGMWQVGDAGRYVLGLVVGGLPVEWHAWLAYPRERMGV</sequence>